<feature type="compositionally biased region" description="Basic and acidic residues" evidence="3">
    <location>
        <begin position="39"/>
        <end position="55"/>
    </location>
</feature>
<evidence type="ECO:0000313" key="6">
    <source>
        <dbReference type="EMBL" id="CEK94832.1"/>
    </source>
</evidence>
<evidence type="ECO:0000256" key="2">
    <source>
        <dbReference type="ARBA" id="ARBA00022912"/>
    </source>
</evidence>
<proteinExistence type="predicted"/>
<dbReference type="InterPro" id="IPR016130">
    <property type="entry name" value="Tyr_Pase_AS"/>
</dbReference>
<evidence type="ECO:0008006" key="7">
    <source>
        <dbReference type="Google" id="ProtNLM"/>
    </source>
</evidence>
<evidence type="ECO:0000256" key="1">
    <source>
        <dbReference type="ARBA" id="ARBA00022801"/>
    </source>
</evidence>
<name>A0A0B7BPM4_9EUPU</name>
<dbReference type="PANTHER" id="PTHR46377">
    <property type="entry name" value="DUAL SPECIFICITY PROTEIN PHOSPHATASE 19"/>
    <property type="match status" value="1"/>
</dbReference>
<evidence type="ECO:0000256" key="3">
    <source>
        <dbReference type="SAM" id="MobiDB-lite"/>
    </source>
</evidence>
<feature type="compositionally biased region" description="Basic and acidic residues" evidence="3">
    <location>
        <begin position="18"/>
        <end position="29"/>
    </location>
</feature>
<gene>
    <name evidence="6" type="primary">ORF204059</name>
</gene>
<organism evidence="6">
    <name type="scientific">Arion vulgaris</name>
    <dbReference type="NCBI Taxonomy" id="1028688"/>
    <lineage>
        <taxon>Eukaryota</taxon>
        <taxon>Metazoa</taxon>
        <taxon>Spiralia</taxon>
        <taxon>Lophotrochozoa</taxon>
        <taxon>Mollusca</taxon>
        <taxon>Gastropoda</taxon>
        <taxon>Heterobranchia</taxon>
        <taxon>Euthyneura</taxon>
        <taxon>Panpulmonata</taxon>
        <taxon>Eupulmonata</taxon>
        <taxon>Stylommatophora</taxon>
        <taxon>Helicina</taxon>
        <taxon>Arionoidea</taxon>
        <taxon>Arionidae</taxon>
        <taxon>Arion</taxon>
    </lineage>
</organism>
<dbReference type="PROSITE" id="PS00383">
    <property type="entry name" value="TYR_PHOSPHATASE_1"/>
    <property type="match status" value="1"/>
</dbReference>
<dbReference type="InterPro" id="IPR029021">
    <property type="entry name" value="Prot-tyrosine_phosphatase-like"/>
</dbReference>
<dbReference type="SMART" id="SM00195">
    <property type="entry name" value="DSPc"/>
    <property type="match status" value="1"/>
</dbReference>
<dbReference type="PROSITE" id="PS50056">
    <property type="entry name" value="TYR_PHOSPHATASE_2"/>
    <property type="match status" value="1"/>
</dbReference>
<reference evidence="6" key="1">
    <citation type="submission" date="2014-12" db="EMBL/GenBank/DDBJ databases">
        <title>Insight into the proteome of Arion vulgaris.</title>
        <authorList>
            <person name="Aradska J."/>
            <person name="Bulat T."/>
            <person name="Smidak R."/>
            <person name="Sarate P."/>
            <person name="Gangsoo J."/>
            <person name="Sialana F."/>
            <person name="Bilban M."/>
            <person name="Lubec G."/>
        </authorList>
    </citation>
    <scope>NUCLEOTIDE SEQUENCE</scope>
    <source>
        <tissue evidence="6">Skin</tissue>
    </source>
</reference>
<feature type="region of interest" description="Disordered" evidence="3">
    <location>
        <begin position="1"/>
        <end position="57"/>
    </location>
</feature>
<dbReference type="Pfam" id="PF00782">
    <property type="entry name" value="DSPc"/>
    <property type="match status" value="1"/>
</dbReference>
<accession>A0A0B7BPM4</accession>
<dbReference type="EMBL" id="HACG01047967">
    <property type="protein sequence ID" value="CEK94832.1"/>
    <property type="molecule type" value="Transcribed_RNA"/>
</dbReference>
<keyword evidence="2" id="KW-0904">Protein phosphatase</keyword>
<dbReference type="GO" id="GO:0008579">
    <property type="term" value="F:JUN kinase phosphatase activity"/>
    <property type="evidence" value="ECO:0007669"/>
    <property type="project" value="TreeGrafter"/>
</dbReference>
<dbReference type="InterPro" id="IPR000340">
    <property type="entry name" value="Dual-sp_phosphatase_cat-dom"/>
</dbReference>
<dbReference type="AlphaFoldDB" id="A0A0B7BPM4"/>
<dbReference type="PANTHER" id="PTHR46377:SF1">
    <property type="entry name" value="DUAL SPECIFICITY PROTEIN PHOSPHATASE 19"/>
    <property type="match status" value="1"/>
</dbReference>
<evidence type="ECO:0000259" key="5">
    <source>
        <dbReference type="PROSITE" id="PS50056"/>
    </source>
</evidence>
<dbReference type="SUPFAM" id="SSF52799">
    <property type="entry name" value="(Phosphotyrosine protein) phosphatases II"/>
    <property type="match status" value="1"/>
</dbReference>
<feature type="domain" description="Tyrosine specific protein phosphatases" evidence="5">
    <location>
        <begin position="139"/>
        <end position="191"/>
    </location>
</feature>
<keyword evidence="1" id="KW-0378">Hydrolase</keyword>
<dbReference type="Gene3D" id="3.90.190.10">
    <property type="entry name" value="Protein tyrosine phosphatase superfamily"/>
    <property type="match status" value="1"/>
</dbReference>
<sequence>MMSGHVVKPPPLSLSDLKSFDRSTLRKTETTVTNPDGSRIVEGKDDEGNPYRRPSESSLHGFVMDTIDDLQVAEVRPGLIIGPQDVAHDFDLLKQHGVTHILNVATGIENSFPDQFHYQTQEFRDLPEFPIFHGFDRAINFIDEARTSDGCVLVHCNAGISRSAAIVMAYLITKEGLSVNDAFSLLRSKWPVTCPNPGFLIQLQNLYDSLHPKSDLQNFTLL</sequence>
<evidence type="ECO:0000259" key="4">
    <source>
        <dbReference type="PROSITE" id="PS50054"/>
    </source>
</evidence>
<feature type="domain" description="Tyrosine-protein phosphatase" evidence="4">
    <location>
        <begin position="71"/>
        <end position="212"/>
    </location>
</feature>
<protein>
    <recommendedName>
        <fullName evidence="7">Protein-serine/threonine phosphatase</fullName>
    </recommendedName>
</protein>
<dbReference type="PROSITE" id="PS50054">
    <property type="entry name" value="TYR_PHOSPHATASE_DUAL"/>
    <property type="match status" value="1"/>
</dbReference>
<dbReference type="InterPro" id="IPR020422">
    <property type="entry name" value="TYR_PHOSPHATASE_DUAL_dom"/>
</dbReference>
<dbReference type="InterPro" id="IPR000387">
    <property type="entry name" value="Tyr_Pase_dom"/>
</dbReference>
<dbReference type="GO" id="GO:0005737">
    <property type="term" value="C:cytoplasm"/>
    <property type="evidence" value="ECO:0007669"/>
    <property type="project" value="TreeGrafter"/>
</dbReference>